<evidence type="ECO:0000259" key="6">
    <source>
        <dbReference type="PROSITE" id="PS50181"/>
    </source>
</evidence>
<dbReference type="Gene3D" id="3.80.10.10">
    <property type="entry name" value="Ribonuclease Inhibitor"/>
    <property type="match status" value="1"/>
</dbReference>
<dbReference type="GO" id="GO:0005737">
    <property type="term" value="C:cytoplasm"/>
    <property type="evidence" value="ECO:0007669"/>
    <property type="project" value="UniProtKB-SubCell"/>
</dbReference>
<dbReference type="PROSITE" id="PS50181">
    <property type="entry name" value="FBOX"/>
    <property type="match status" value="1"/>
</dbReference>
<dbReference type="InterPro" id="IPR000857">
    <property type="entry name" value="MyTH4_dom"/>
</dbReference>
<dbReference type="SUPFAM" id="SSF47031">
    <property type="entry name" value="Second domain of FERM"/>
    <property type="match status" value="1"/>
</dbReference>
<dbReference type="GO" id="GO:0005856">
    <property type="term" value="C:cytoskeleton"/>
    <property type="evidence" value="ECO:0007669"/>
    <property type="project" value="InterPro"/>
</dbReference>
<feature type="domain" description="F-box" evidence="6">
    <location>
        <begin position="466"/>
        <end position="512"/>
    </location>
</feature>
<dbReference type="InterPro" id="IPR051567">
    <property type="entry name" value="Unconventional_Myosin_ATPase"/>
</dbReference>
<dbReference type="PANTHER" id="PTHR22692:SF26">
    <property type="entry name" value="SH3 DOMAIN-CONTAINING PROTEIN"/>
    <property type="match status" value="1"/>
</dbReference>
<evidence type="ECO:0000313" key="9">
    <source>
        <dbReference type="Proteomes" id="UP001066276"/>
    </source>
</evidence>
<keyword evidence="9" id="KW-1185">Reference proteome</keyword>
<dbReference type="GO" id="GO:0003779">
    <property type="term" value="F:actin binding"/>
    <property type="evidence" value="ECO:0007669"/>
    <property type="project" value="UniProtKB-KW"/>
</dbReference>
<dbReference type="PROSITE" id="PS51016">
    <property type="entry name" value="MYTH4"/>
    <property type="match status" value="1"/>
</dbReference>
<evidence type="ECO:0000256" key="1">
    <source>
        <dbReference type="ARBA" id="ARBA00004496"/>
    </source>
</evidence>
<dbReference type="SMART" id="SM00295">
    <property type="entry name" value="B41"/>
    <property type="match status" value="1"/>
</dbReference>
<dbReference type="InterPro" id="IPR019748">
    <property type="entry name" value="FERM_central"/>
</dbReference>
<evidence type="ECO:0000256" key="4">
    <source>
        <dbReference type="ARBA" id="ARBA00023203"/>
    </source>
</evidence>
<name>A0AAV7V2S5_PLEWA</name>
<dbReference type="InterPro" id="IPR035963">
    <property type="entry name" value="FERM_2"/>
</dbReference>
<keyword evidence="2" id="KW-0963">Cytoplasm</keyword>
<dbReference type="InterPro" id="IPR038185">
    <property type="entry name" value="MyTH4_dom_sf"/>
</dbReference>
<proteinExistence type="predicted"/>
<dbReference type="EMBL" id="JANPWB010000004">
    <property type="protein sequence ID" value="KAJ1195076.1"/>
    <property type="molecule type" value="Genomic_DNA"/>
</dbReference>
<dbReference type="Proteomes" id="UP001066276">
    <property type="component" value="Chromosome 2_2"/>
</dbReference>
<evidence type="ECO:0000313" key="8">
    <source>
        <dbReference type="EMBL" id="KAJ1195076.1"/>
    </source>
</evidence>
<dbReference type="SUPFAM" id="SSF81383">
    <property type="entry name" value="F-box domain"/>
    <property type="match status" value="1"/>
</dbReference>
<sequence length="799" mass="91147">MGAEASFLISPSMKMKKSNSQKKGLQTQAPPSSNRPQDKLVEILLVFAKQHFRNPERVCRSSVKFTKKLLWEPLLPHSDPEVDRMALECFQALLCFTGDSPCLTNMEVPLVHSILQMCRESCKQRELQQEVYCQILKQMTYNRSSNRDSSFRCWQLLYIMAAYCPCFDPLLSTVQQYLKTVVRCGSNTLVVLARACYQQMRRSSSIGGRIYYPSPMEIKALQVGKGLRWIFVNLPGAQRQSLKVHMGTTVGDVTQKLCERLGVTQKEHMEEYGITWGESSERLQSPMRSSLYILDLLQDLEKQKTTTASLWFYRTSWAEALVLENKLSVDMQYQQVLRLYETGQLLMRREHEPISQAELASRLAALKHRASGACHPPNRCELRDSIPTDMWSAYDEDYWTRKVLLYFNQLLEKGCSATQAKKMFLDIASSFPLFGTTLLLLANTQPPEARMQPRETKTCTTGMDGQANWACLPEAVLIHIYSLLHLPDKYCMSLSCKAWSRVFRSPAMWQNVLVRVEGGSIRPWIMMLSHYGNFIESVRILLNGENSKKIVSIIEHLAHLRRSKLQSLALVGEDPGSYFNALQESLQILFDVGPATSVGFTEVDFRQLSGRLEDRALISLAMNNPSLEKLQIANKQPSIQLQPRSLRKILDSCRRLSHLSVWSSSLSEDAVQGFLQEHRAPLQLLEIHYGGSTTGFISNHLWKKLKEKFPNLMVRLCFTKDMDVDSILDILQPDTSVVSLDICSRSGLDLVFSYVAQHYHRTIKSLIVRGLETPEMARAVLVLQKSCRQLQQITYHSTT</sequence>
<evidence type="ECO:0000256" key="3">
    <source>
        <dbReference type="ARBA" id="ARBA00022737"/>
    </source>
</evidence>
<dbReference type="InterPro" id="IPR036047">
    <property type="entry name" value="F-box-like_dom_sf"/>
</dbReference>
<feature type="domain" description="MyTH4" evidence="7">
    <location>
        <begin position="65"/>
        <end position="222"/>
    </location>
</feature>
<dbReference type="Pfam" id="PF12937">
    <property type="entry name" value="F-box-like"/>
    <property type="match status" value="1"/>
</dbReference>
<keyword evidence="4" id="KW-0009">Actin-binding</keyword>
<dbReference type="InterPro" id="IPR019749">
    <property type="entry name" value="Band_41_domain"/>
</dbReference>
<dbReference type="Pfam" id="PF00784">
    <property type="entry name" value="MyTH4"/>
    <property type="match status" value="1"/>
</dbReference>
<dbReference type="AlphaFoldDB" id="A0AAV7V2S5"/>
<dbReference type="Gene3D" id="3.10.20.90">
    <property type="entry name" value="Phosphatidylinositol 3-kinase Catalytic Subunit, Chain A, domain 1"/>
    <property type="match status" value="1"/>
</dbReference>
<gene>
    <name evidence="8" type="ORF">NDU88_004359</name>
</gene>
<organism evidence="8 9">
    <name type="scientific">Pleurodeles waltl</name>
    <name type="common">Iberian ribbed newt</name>
    <dbReference type="NCBI Taxonomy" id="8319"/>
    <lineage>
        <taxon>Eukaryota</taxon>
        <taxon>Metazoa</taxon>
        <taxon>Chordata</taxon>
        <taxon>Craniata</taxon>
        <taxon>Vertebrata</taxon>
        <taxon>Euteleostomi</taxon>
        <taxon>Amphibia</taxon>
        <taxon>Batrachia</taxon>
        <taxon>Caudata</taxon>
        <taxon>Salamandroidea</taxon>
        <taxon>Salamandridae</taxon>
        <taxon>Pleurodelinae</taxon>
        <taxon>Pleurodeles</taxon>
    </lineage>
</organism>
<feature type="compositionally biased region" description="Polar residues" evidence="5">
    <location>
        <begin position="24"/>
        <end position="35"/>
    </location>
</feature>
<evidence type="ECO:0000256" key="2">
    <source>
        <dbReference type="ARBA" id="ARBA00022490"/>
    </source>
</evidence>
<feature type="region of interest" description="Disordered" evidence="5">
    <location>
        <begin position="1"/>
        <end position="35"/>
    </location>
</feature>
<dbReference type="InterPro" id="IPR001810">
    <property type="entry name" value="F-box_dom"/>
</dbReference>
<dbReference type="SMART" id="SM00139">
    <property type="entry name" value="MyTH4"/>
    <property type="match status" value="1"/>
</dbReference>
<protein>
    <recommendedName>
        <fullName evidence="10">F-box domain-containing protein</fullName>
    </recommendedName>
</protein>
<accession>A0AAV7V2S5</accession>
<dbReference type="Gene3D" id="1.25.40.530">
    <property type="entry name" value="MyTH4 domain"/>
    <property type="match status" value="1"/>
</dbReference>
<evidence type="ECO:0000259" key="7">
    <source>
        <dbReference type="PROSITE" id="PS51016"/>
    </source>
</evidence>
<comment type="caution">
    <text evidence="8">The sequence shown here is derived from an EMBL/GenBank/DDBJ whole genome shotgun (WGS) entry which is preliminary data.</text>
</comment>
<keyword evidence="3" id="KW-0677">Repeat</keyword>
<evidence type="ECO:0000256" key="5">
    <source>
        <dbReference type="SAM" id="MobiDB-lite"/>
    </source>
</evidence>
<evidence type="ECO:0008006" key="10">
    <source>
        <dbReference type="Google" id="ProtNLM"/>
    </source>
</evidence>
<dbReference type="Gene3D" id="1.20.1280.50">
    <property type="match status" value="1"/>
</dbReference>
<reference evidence="8" key="1">
    <citation type="journal article" date="2022" name="bioRxiv">
        <title>Sequencing and chromosome-scale assembly of the giantPleurodeles waltlgenome.</title>
        <authorList>
            <person name="Brown T."/>
            <person name="Elewa A."/>
            <person name="Iarovenko S."/>
            <person name="Subramanian E."/>
            <person name="Araus A.J."/>
            <person name="Petzold A."/>
            <person name="Susuki M."/>
            <person name="Suzuki K.-i.T."/>
            <person name="Hayashi T."/>
            <person name="Toyoda A."/>
            <person name="Oliveira C."/>
            <person name="Osipova E."/>
            <person name="Leigh N.D."/>
            <person name="Simon A."/>
            <person name="Yun M.H."/>
        </authorList>
    </citation>
    <scope>NUCLEOTIDE SEQUENCE</scope>
    <source>
        <strain evidence="8">20211129_DDA</strain>
        <tissue evidence="8">Liver</tissue>
    </source>
</reference>
<dbReference type="Pfam" id="PF00373">
    <property type="entry name" value="FERM_M"/>
    <property type="match status" value="1"/>
</dbReference>
<dbReference type="InterPro" id="IPR032675">
    <property type="entry name" value="LRR_dom_sf"/>
</dbReference>
<comment type="subcellular location">
    <subcellularLocation>
        <location evidence="1">Cytoplasm</location>
    </subcellularLocation>
</comment>
<dbReference type="PANTHER" id="PTHR22692">
    <property type="entry name" value="MYOSIN VII, XV"/>
    <property type="match status" value="1"/>
</dbReference>